<keyword evidence="8" id="KW-0804">Transcription</keyword>
<keyword evidence="7" id="KW-0010">Activator</keyword>
<dbReference type="NCBIfam" id="NF007570">
    <property type="entry name" value="PRK10201.1"/>
    <property type="match status" value="1"/>
</dbReference>
<evidence type="ECO:0000256" key="1">
    <source>
        <dbReference type="ARBA" id="ARBA00022499"/>
    </source>
</evidence>
<dbReference type="PANTHER" id="PTHR12159">
    <property type="entry name" value="G/T AND G/U MISMATCH-SPECIFIC DNA GLYCOSYLASE"/>
    <property type="match status" value="1"/>
</dbReference>
<reference evidence="11 12" key="1">
    <citation type="submission" date="2020-02" db="EMBL/GenBank/DDBJ databases">
        <title>Whole-genome analyses of novel actinobacteria.</title>
        <authorList>
            <person name="Sahin N."/>
        </authorList>
    </citation>
    <scope>NUCLEOTIDE SEQUENCE [LARGE SCALE GENOMIC DNA]</scope>
    <source>
        <strain evidence="11 12">A7024</strain>
    </source>
</reference>
<proteinExistence type="predicted"/>
<evidence type="ECO:0000313" key="12">
    <source>
        <dbReference type="Proteomes" id="UP000481583"/>
    </source>
</evidence>
<evidence type="ECO:0000259" key="10">
    <source>
        <dbReference type="SMART" id="SM00986"/>
    </source>
</evidence>
<dbReference type="Gene3D" id="3.40.470.10">
    <property type="entry name" value="Uracil-DNA glycosylase-like domain"/>
    <property type="match status" value="1"/>
</dbReference>
<dbReference type="GO" id="GO:0008263">
    <property type="term" value="F:pyrimidine-specific mismatch base pair DNA N-glycosylase activity"/>
    <property type="evidence" value="ECO:0007669"/>
    <property type="project" value="TreeGrafter"/>
</dbReference>
<keyword evidence="1" id="KW-1017">Isopeptide bond</keyword>
<dbReference type="InterPro" id="IPR036895">
    <property type="entry name" value="Uracil-DNA_glycosylase-like_sf"/>
</dbReference>
<dbReference type="Pfam" id="PF03167">
    <property type="entry name" value="UDG"/>
    <property type="match status" value="1"/>
</dbReference>
<dbReference type="CDD" id="cd10028">
    <property type="entry name" value="UDG-F2_TDG_MUG"/>
    <property type="match status" value="1"/>
</dbReference>
<comment type="caution">
    <text evidence="11">The sequence shown here is derived from an EMBL/GenBank/DDBJ whole genome shotgun (WGS) entry which is preliminary data.</text>
</comment>
<dbReference type="SMART" id="SM00987">
    <property type="entry name" value="UreE_C"/>
    <property type="match status" value="1"/>
</dbReference>
<evidence type="ECO:0000256" key="6">
    <source>
        <dbReference type="ARBA" id="ARBA00023015"/>
    </source>
</evidence>
<dbReference type="EC" id="3.2.2.28" evidence="11"/>
<dbReference type="GO" id="GO:0004844">
    <property type="term" value="F:uracil DNA N-glycosylase activity"/>
    <property type="evidence" value="ECO:0007669"/>
    <property type="project" value="TreeGrafter"/>
</dbReference>
<keyword evidence="11" id="KW-0326">Glycosidase</keyword>
<evidence type="ECO:0000256" key="2">
    <source>
        <dbReference type="ARBA" id="ARBA00022763"/>
    </source>
</evidence>
<keyword evidence="5" id="KW-0156">Chromatin regulator</keyword>
<dbReference type="Proteomes" id="UP000481583">
    <property type="component" value="Unassembled WGS sequence"/>
</dbReference>
<evidence type="ECO:0000256" key="4">
    <source>
        <dbReference type="ARBA" id="ARBA00022843"/>
    </source>
</evidence>
<evidence type="ECO:0000256" key="5">
    <source>
        <dbReference type="ARBA" id="ARBA00022853"/>
    </source>
</evidence>
<dbReference type="EMBL" id="JAAKZV010000005">
    <property type="protein sequence ID" value="NGN62826.1"/>
    <property type="molecule type" value="Genomic_DNA"/>
</dbReference>
<evidence type="ECO:0000256" key="8">
    <source>
        <dbReference type="ARBA" id="ARBA00023163"/>
    </source>
</evidence>
<feature type="domain" description="Uracil-DNA glycosylase-like" evidence="10">
    <location>
        <begin position="19"/>
        <end position="174"/>
    </location>
</feature>
<keyword evidence="3 11" id="KW-0378">Hydrolase</keyword>
<keyword evidence="2" id="KW-0227">DNA damage</keyword>
<keyword evidence="4" id="KW-0832">Ubl conjugation</keyword>
<evidence type="ECO:0000256" key="7">
    <source>
        <dbReference type="ARBA" id="ARBA00023159"/>
    </source>
</evidence>
<dbReference type="GO" id="GO:0040029">
    <property type="term" value="P:epigenetic regulation of gene expression"/>
    <property type="evidence" value="ECO:0007669"/>
    <property type="project" value="UniProtKB-ARBA"/>
</dbReference>
<dbReference type="PANTHER" id="PTHR12159:SF9">
    <property type="entry name" value="G_T MISMATCH-SPECIFIC THYMINE DNA GLYCOSYLASE"/>
    <property type="match status" value="1"/>
</dbReference>
<dbReference type="SMART" id="SM00986">
    <property type="entry name" value="UDG"/>
    <property type="match status" value="1"/>
</dbReference>
<dbReference type="GO" id="GO:0003677">
    <property type="term" value="F:DNA binding"/>
    <property type="evidence" value="ECO:0007669"/>
    <property type="project" value="UniProtKB-ARBA"/>
</dbReference>
<name>A0A6G4TTN9_9ACTN</name>
<accession>A0A6G4TTN9</accession>
<organism evidence="11 12">
    <name type="scientific">Streptomyces coryli</name>
    <dbReference type="NCBI Taxonomy" id="1128680"/>
    <lineage>
        <taxon>Bacteria</taxon>
        <taxon>Bacillati</taxon>
        <taxon>Actinomycetota</taxon>
        <taxon>Actinomycetes</taxon>
        <taxon>Kitasatosporales</taxon>
        <taxon>Streptomycetaceae</taxon>
        <taxon>Streptomyces</taxon>
    </lineage>
</organism>
<keyword evidence="12" id="KW-1185">Reference proteome</keyword>
<sequence length="183" mass="20189">MTPRFTTQELETARGRLVDDVAAPGLRVLFCGINPGLMSAATGHHFARPGNRFWPVLHRSGFTPRQLRPDEQQELLSYGLGITNVVARATARADELSDDEYREGGRLLAAKVERLRPQVLAVVGVTAYRIAFGERKAAVGPQEREIGGTRVWVLPNPSGLNAHWTLETMAAEYGRLRQETSQG</sequence>
<evidence type="ECO:0000256" key="3">
    <source>
        <dbReference type="ARBA" id="ARBA00022801"/>
    </source>
</evidence>
<gene>
    <name evidence="11" type="primary">mug</name>
    <name evidence="11" type="ORF">G5C51_02770</name>
</gene>
<dbReference type="SUPFAM" id="SSF52141">
    <property type="entry name" value="Uracil-DNA glycosylase-like"/>
    <property type="match status" value="1"/>
</dbReference>
<dbReference type="AlphaFoldDB" id="A0A6G4TTN9"/>
<keyword evidence="9" id="KW-0234">DNA repair</keyword>
<evidence type="ECO:0000313" key="11">
    <source>
        <dbReference type="EMBL" id="NGN62826.1"/>
    </source>
</evidence>
<evidence type="ECO:0000256" key="9">
    <source>
        <dbReference type="ARBA" id="ARBA00023204"/>
    </source>
</evidence>
<dbReference type="FunFam" id="3.40.470.10:FF:000002">
    <property type="entry name" value="G/T mismatch-specific thymine DNA glycosylase"/>
    <property type="match status" value="1"/>
</dbReference>
<protein>
    <submittedName>
        <fullName evidence="11">G/U mismatch-specific DNA glycosylase</fullName>
        <ecNumber evidence="11">3.2.2.28</ecNumber>
    </submittedName>
</protein>
<keyword evidence="6" id="KW-0805">Transcription regulation</keyword>
<dbReference type="InterPro" id="IPR015637">
    <property type="entry name" value="MUG/TDG"/>
</dbReference>
<dbReference type="InterPro" id="IPR005122">
    <property type="entry name" value="Uracil-DNA_glycosylase-like"/>
</dbReference>
<dbReference type="GO" id="GO:0006285">
    <property type="term" value="P:base-excision repair, AP site formation"/>
    <property type="evidence" value="ECO:0007669"/>
    <property type="project" value="InterPro"/>
</dbReference>